<organism evidence="1 2">
    <name type="scientific">Phytophthora megakarya</name>
    <dbReference type="NCBI Taxonomy" id="4795"/>
    <lineage>
        <taxon>Eukaryota</taxon>
        <taxon>Sar</taxon>
        <taxon>Stramenopiles</taxon>
        <taxon>Oomycota</taxon>
        <taxon>Peronosporomycetes</taxon>
        <taxon>Peronosporales</taxon>
        <taxon>Peronosporaceae</taxon>
        <taxon>Phytophthora</taxon>
    </lineage>
</organism>
<protein>
    <submittedName>
        <fullName evidence="1">Uncharacterized protein</fullName>
    </submittedName>
</protein>
<dbReference type="OrthoDB" id="191287at2759"/>
<dbReference type="EMBL" id="NBNE01003420">
    <property type="protein sequence ID" value="OWZ07741.1"/>
    <property type="molecule type" value="Genomic_DNA"/>
</dbReference>
<name>A0A225VQB7_9STRA</name>
<evidence type="ECO:0000313" key="2">
    <source>
        <dbReference type="Proteomes" id="UP000198211"/>
    </source>
</evidence>
<dbReference type="Proteomes" id="UP000198211">
    <property type="component" value="Unassembled WGS sequence"/>
</dbReference>
<keyword evidence="2" id="KW-1185">Reference proteome</keyword>
<reference evidence="2" key="1">
    <citation type="submission" date="2017-03" db="EMBL/GenBank/DDBJ databases">
        <title>Phytopthora megakarya and P. palmivora, two closely related causual agents of cacao black pod achieved similar genome size and gene model numbers by different mechanisms.</title>
        <authorList>
            <person name="Ali S."/>
            <person name="Shao J."/>
            <person name="Larry D.J."/>
            <person name="Kronmiller B."/>
            <person name="Shen D."/>
            <person name="Strem M.D."/>
            <person name="Melnick R.L."/>
            <person name="Guiltinan M.J."/>
            <person name="Tyler B.M."/>
            <person name="Meinhardt L.W."/>
            <person name="Bailey B.A."/>
        </authorList>
    </citation>
    <scope>NUCLEOTIDE SEQUENCE [LARGE SCALE GENOMIC DNA]</scope>
    <source>
        <strain evidence="2">zdho120</strain>
    </source>
</reference>
<dbReference type="AlphaFoldDB" id="A0A225VQB7"/>
<proteinExistence type="predicted"/>
<accession>A0A225VQB7</accession>
<gene>
    <name evidence="1" type="ORF">PHMEG_00019831</name>
</gene>
<evidence type="ECO:0000313" key="1">
    <source>
        <dbReference type="EMBL" id="OWZ07741.1"/>
    </source>
</evidence>
<comment type="caution">
    <text evidence="1">The sequence shown here is derived from an EMBL/GenBank/DDBJ whole genome shotgun (WGS) entry which is preliminary data.</text>
</comment>
<sequence length="355" mass="40699">MLEDRKAIPNVKETGNNEIVHGIQSGEIFVRVNGTKLFEPGGTLDGAHPFLKKLLHIEEDDTTAVPRLVQPSDAKLAFTRKMRQQIRQRKRTAMRRWDAVQKAVEVYDIGCLDAMATHLKSVTNPASCALDRYLQQFLRLEQAYNQHVTSDILHFYAVLEAESGYVAEWSKREDAKCKDQRALTKLLHQFNSFSMQLERETSGQVRMWRLPSSDAQRIRCVKAATENIKKRFFSSSTESLEVLEVYKIENKVLLNSFQNYTNSLSRTTADIKIKGLFCSVPPESVERCVVYGMHTTSGQDNDEPRFLDTQGQQIKVFNRSVYSTAISRGRPWYKYDVSCAVKSEQWHTIVFSTEV</sequence>